<accession>A0ABM8YYH7</accession>
<evidence type="ECO:0000313" key="10">
    <source>
        <dbReference type="Proteomes" id="UP000839052"/>
    </source>
</evidence>
<dbReference type="InterPro" id="IPR025943">
    <property type="entry name" value="Sigma_54_int_dom_ATP-bd_2"/>
</dbReference>
<keyword evidence="1" id="KW-0547">Nucleotide-binding</keyword>
<proteinExistence type="predicted"/>
<dbReference type="InterPro" id="IPR001789">
    <property type="entry name" value="Sig_transdc_resp-reg_receiver"/>
</dbReference>
<dbReference type="InterPro" id="IPR025662">
    <property type="entry name" value="Sigma_54_int_dom_ATP-bd_1"/>
</dbReference>
<dbReference type="Gene3D" id="3.40.50.2300">
    <property type="match status" value="1"/>
</dbReference>
<dbReference type="InterPro" id="IPR025944">
    <property type="entry name" value="Sigma_54_int_dom_CS"/>
</dbReference>
<dbReference type="SUPFAM" id="SSF52172">
    <property type="entry name" value="CheY-like"/>
    <property type="match status" value="1"/>
</dbReference>
<dbReference type="PROSITE" id="PS50110">
    <property type="entry name" value="RESPONSE_REGULATORY"/>
    <property type="match status" value="1"/>
</dbReference>
<dbReference type="Gene3D" id="1.10.10.60">
    <property type="entry name" value="Homeodomain-like"/>
    <property type="match status" value="1"/>
</dbReference>
<dbReference type="Gene3D" id="1.10.8.60">
    <property type="match status" value="1"/>
</dbReference>
<dbReference type="SMART" id="SM00382">
    <property type="entry name" value="AAA"/>
    <property type="match status" value="1"/>
</dbReference>
<dbReference type="PROSITE" id="PS00676">
    <property type="entry name" value="SIGMA54_INTERACT_2"/>
    <property type="match status" value="1"/>
</dbReference>
<sequence>MQKIIESNPKILIVDDDTDLLELLSIRLTAAGYKTELAQSAEIALNYLDVSRPQLVISDMQMSGMDGMKLFEHIHRTIPTLPVIILTAHGTIPDAVAATQRGVFGYLTKPFDSKILLAQVVQALRLVPGTALQKEESQAPWRKDIITQSAMMEDILTKAELVAKGDASVLIYGESGAGKELFAHAIHDASKRRDRPFVAVNCAAIPEQLLESELFGHVKGAFTGAVRDHKGLFQLAEGGTLLLDEIGDMPLPLQVKLLRVLQERQVRPVGSVQTIPVDVRIISATHRDLLTEISTGSFREDLYYRLKVVALTIPALSQRREDIPLLANHFLSVLCAKYDKEINGFSPDAMEMLVRASWPGNVRQLMNIVEQCVVLGTAPLISPVLIYDAMQKEEEGLVSFEDARRHFERDYLVRVLKITAGNVTKAAGLAKRNRTEFYKLLQRHQLDPSIFKQSQN</sequence>
<dbReference type="Pfam" id="PF00158">
    <property type="entry name" value="Sigma54_activat"/>
    <property type="match status" value="1"/>
</dbReference>
<evidence type="ECO:0000259" key="8">
    <source>
        <dbReference type="PROSITE" id="PS50110"/>
    </source>
</evidence>
<evidence type="ECO:0000313" key="9">
    <source>
        <dbReference type="EMBL" id="CAG9932594.1"/>
    </source>
</evidence>
<evidence type="ECO:0000256" key="3">
    <source>
        <dbReference type="ARBA" id="ARBA00023015"/>
    </source>
</evidence>
<dbReference type="GO" id="GO:0003677">
    <property type="term" value="F:DNA binding"/>
    <property type="evidence" value="ECO:0007669"/>
    <property type="project" value="UniProtKB-KW"/>
</dbReference>
<keyword evidence="3" id="KW-0805">Transcription regulation</keyword>
<dbReference type="Proteomes" id="UP000839052">
    <property type="component" value="Chromosome"/>
</dbReference>
<keyword evidence="4 9" id="KW-0238">DNA-binding</keyword>
<keyword evidence="6" id="KW-0597">Phosphoprotein</keyword>
<protein>
    <submittedName>
        <fullName evidence="9">DNA-binding transcriptional activator GlrR</fullName>
    </submittedName>
</protein>
<feature type="modified residue" description="4-aspartylphosphate" evidence="6">
    <location>
        <position position="59"/>
    </location>
</feature>
<dbReference type="PANTHER" id="PTHR32071">
    <property type="entry name" value="TRANSCRIPTIONAL REGULATORY PROTEIN"/>
    <property type="match status" value="1"/>
</dbReference>
<dbReference type="PANTHER" id="PTHR32071:SF116">
    <property type="entry name" value="TRANSCRIPTIONAL REGULATORY PROTEIN GLRR"/>
    <property type="match status" value="1"/>
</dbReference>
<dbReference type="CDD" id="cd00009">
    <property type="entry name" value="AAA"/>
    <property type="match status" value="1"/>
</dbReference>
<evidence type="ECO:0000256" key="6">
    <source>
        <dbReference type="PROSITE-ProRule" id="PRU00169"/>
    </source>
</evidence>
<dbReference type="InterPro" id="IPR027417">
    <property type="entry name" value="P-loop_NTPase"/>
</dbReference>
<feature type="domain" description="Response regulatory" evidence="8">
    <location>
        <begin position="10"/>
        <end position="124"/>
    </location>
</feature>
<dbReference type="InterPro" id="IPR003593">
    <property type="entry name" value="AAA+_ATPase"/>
</dbReference>
<dbReference type="PROSITE" id="PS00675">
    <property type="entry name" value="SIGMA54_INTERACT_1"/>
    <property type="match status" value="1"/>
</dbReference>
<reference evidence="9 10" key="1">
    <citation type="submission" date="2021-10" db="EMBL/GenBank/DDBJ databases">
        <authorList>
            <person name="Koch H."/>
        </authorList>
    </citation>
    <scope>NUCLEOTIDE SEQUENCE [LARGE SCALE GENOMIC DNA]</scope>
    <source>
        <strain evidence="9">6680</strain>
    </source>
</reference>
<evidence type="ECO:0000256" key="1">
    <source>
        <dbReference type="ARBA" id="ARBA00022741"/>
    </source>
</evidence>
<dbReference type="SMART" id="SM00448">
    <property type="entry name" value="REC"/>
    <property type="match status" value="1"/>
</dbReference>
<dbReference type="Gene3D" id="3.40.50.300">
    <property type="entry name" value="P-loop containing nucleotide triphosphate hydrolases"/>
    <property type="match status" value="1"/>
</dbReference>
<evidence type="ECO:0000256" key="4">
    <source>
        <dbReference type="ARBA" id="ARBA00023125"/>
    </source>
</evidence>
<dbReference type="SUPFAM" id="SSF46689">
    <property type="entry name" value="Homeodomain-like"/>
    <property type="match status" value="1"/>
</dbReference>
<gene>
    <name evidence="9" type="primary">glrR</name>
    <name evidence="9" type="ORF">NTG6680_1341</name>
</gene>
<dbReference type="Pfam" id="PF25601">
    <property type="entry name" value="AAA_lid_14"/>
    <property type="match status" value="1"/>
</dbReference>
<name>A0ABM8YYH7_9PROT</name>
<dbReference type="SUPFAM" id="SSF52540">
    <property type="entry name" value="P-loop containing nucleoside triphosphate hydrolases"/>
    <property type="match status" value="1"/>
</dbReference>
<dbReference type="PROSITE" id="PS50045">
    <property type="entry name" value="SIGMA54_INTERACT_4"/>
    <property type="match status" value="1"/>
</dbReference>
<dbReference type="EMBL" id="OU912926">
    <property type="protein sequence ID" value="CAG9932594.1"/>
    <property type="molecule type" value="Genomic_DNA"/>
</dbReference>
<dbReference type="InterPro" id="IPR011006">
    <property type="entry name" value="CheY-like_superfamily"/>
</dbReference>
<keyword evidence="5" id="KW-0804">Transcription</keyword>
<keyword evidence="2" id="KW-0067">ATP-binding</keyword>
<evidence type="ECO:0000256" key="5">
    <source>
        <dbReference type="ARBA" id="ARBA00023163"/>
    </source>
</evidence>
<dbReference type="InterPro" id="IPR009057">
    <property type="entry name" value="Homeodomain-like_sf"/>
</dbReference>
<feature type="domain" description="Sigma-54 factor interaction" evidence="7">
    <location>
        <begin position="145"/>
        <end position="374"/>
    </location>
</feature>
<evidence type="ECO:0000256" key="2">
    <source>
        <dbReference type="ARBA" id="ARBA00022840"/>
    </source>
</evidence>
<dbReference type="Pfam" id="PF00072">
    <property type="entry name" value="Response_reg"/>
    <property type="match status" value="1"/>
</dbReference>
<keyword evidence="10" id="KW-1185">Reference proteome</keyword>
<dbReference type="InterPro" id="IPR002078">
    <property type="entry name" value="Sigma_54_int"/>
</dbReference>
<organism evidence="9 10">
    <name type="scientific">Candidatus Nitrotoga arctica</name>
    <dbReference type="NCBI Taxonomy" id="453162"/>
    <lineage>
        <taxon>Bacteria</taxon>
        <taxon>Pseudomonadati</taxon>
        <taxon>Pseudomonadota</taxon>
        <taxon>Betaproteobacteria</taxon>
        <taxon>Nitrosomonadales</taxon>
        <taxon>Gallionellaceae</taxon>
        <taxon>Candidatus Nitrotoga</taxon>
    </lineage>
</organism>
<dbReference type="InterPro" id="IPR058031">
    <property type="entry name" value="AAA_lid_NorR"/>
</dbReference>
<dbReference type="PROSITE" id="PS00688">
    <property type="entry name" value="SIGMA54_INTERACT_3"/>
    <property type="match status" value="1"/>
</dbReference>
<evidence type="ECO:0000259" key="7">
    <source>
        <dbReference type="PROSITE" id="PS50045"/>
    </source>
</evidence>
<dbReference type="RefSeq" id="WP_239796503.1">
    <property type="nucleotide sequence ID" value="NZ_OU912926.1"/>
</dbReference>